<dbReference type="RefSeq" id="WP_377460490.1">
    <property type="nucleotide sequence ID" value="NZ_JBHLUB010000032.1"/>
</dbReference>
<evidence type="ECO:0000259" key="8">
    <source>
        <dbReference type="Pfam" id="PF04234"/>
    </source>
</evidence>
<reference evidence="9 10" key="1">
    <citation type="submission" date="2024-09" db="EMBL/GenBank/DDBJ databases">
        <authorList>
            <person name="Sun Q."/>
            <person name="Mori K."/>
        </authorList>
    </citation>
    <scope>NUCLEOTIDE SEQUENCE [LARGE SCALE GENOMIC DNA]</scope>
    <source>
        <strain evidence="9 10">NCAIM B.02604</strain>
    </source>
</reference>
<dbReference type="PANTHER" id="PTHR34820:SF4">
    <property type="entry name" value="INNER MEMBRANE PROTEIN YEBZ"/>
    <property type="match status" value="1"/>
</dbReference>
<evidence type="ECO:0000256" key="7">
    <source>
        <dbReference type="SAM" id="SignalP"/>
    </source>
</evidence>
<evidence type="ECO:0000256" key="1">
    <source>
        <dbReference type="ARBA" id="ARBA00004196"/>
    </source>
</evidence>
<dbReference type="InterPro" id="IPR032694">
    <property type="entry name" value="CopC/D"/>
</dbReference>
<feature type="transmembrane region" description="Helical" evidence="6">
    <location>
        <begin position="175"/>
        <end position="194"/>
    </location>
</feature>
<feature type="chain" id="PRO_5046084025" evidence="7">
    <location>
        <begin position="32"/>
        <end position="203"/>
    </location>
</feature>
<organism evidence="9 10">
    <name type="scientific">Micrococcoides hystricis</name>
    <dbReference type="NCBI Taxonomy" id="1572761"/>
    <lineage>
        <taxon>Bacteria</taxon>
        <taxon>Bacillati</taxon>
        <taxon>Actinomycetota</taxon>
        <taxon>Actinomycetes</taxon>
        <taxon>Micrococcales</taxon>
        <taxon>Micrococcaceae</taxon>
        <taxon>Micrococcoides</taxon>
    </lineage>
</organism>
<proteinExistence type="predicted"/>
<evidence type="ECO:0000256" key="2">
    <source>
        <dbReference type="ARBA" id="ARBA00022723"/>
    </source>
</evidence>
<keyword evidence="2" id="KW-0479">Metal-binding</keyword>
<dbReference type="Proteomes" id="UP001589862">
    <property type="component" value="Unassembled WGS sequence"/>
</dbReference>
<evidence type="ECO:0000313" key="9">
    <source>
        <dbReference type="EMBL" id="MFC0582935.1"/>
    </source>
</evidence>
<keyword evidence="10" id="KW-1185">Reference proteome</keyword>
<keyword evidence="6" id="KW-1133">Transmembrane helix</keyword>
<accession>A0ABV6PCT2</accession>
<comment type="subcellular location">
    <subcellularLocation>
        <location evidence="1">Cell envelope</location>
    </subcellularLocation>
</comment>
<evidence type="ECO:0000313" key="10">
    <source>
        <dbReference type="Proteomes" id="UP001589862"/>
    </source>
</evidence>
<evidence type="ECO:0000256" key="3">
    <source>
        <dbReference type="ARBA" id="ARBA00022729"/>
    </source>
</evidence>
<keyword evidence="3 7" id="KW-0732">Signal</keyword>
<evidence type="ECO:0000256" key="4">
    <source>
        <dbReference type="ARBA" id="ARBA00023008"/>
    </source>
</evidence>
<feature type="domain" description="CopC" evidence="8">
    <location>
        <begin position="32"/>
        <end position="128"/>
    </location>
</feature>
<feature type="compositionally biased region" description="Polar residues" evidence="5">
    <location>
        <begin position="139"/>
        <end position="150"/>
    </location>
</feature>
<dbReference type="SUPFAM" id="SSF81296">
    <property type="entry name" value="E set domains"/>
    <property type="match status" value="1"/>
</dbReference>
<keyword evidence="4" id="KW-0186">Copper</keyword>
<sequence length="203" mass="21397">MATAFHFTRRLILAGLAALALSVAAIIPATAHDELIKAVPAENAELATAPDQVELTFSGNLTTGQGIPNVILVRGEDDTNWAEGEAEVDGRTISVGVKENLPAGEYRVSYRVVYSDGHPEEKMYRFTVAGEQTGAAEQDTATAQPQTGQDTAEEATPEVDTEATAANDVGAGPGFGQWIAIGIGLALILGFFGWKRTQKRPSA</sequence>
<dbReference type="Gene3D" id="2.60.40.1220">
    <property type="match status" value="1"/>
</dbReference>
<name>A0ABV6PCT2_9MICC</name>
<evidence type="ECO:0000256" key="6">
    <source>
        <dbReference type="SAM" id="Phobius"/>
    </source>
</evidence>
<dbReference type="EMBL" id="JBHLUB010000032">
    <property type="protein sequence ID" value="MFC0582935.1"/>
    <property type="molecule type" value="Genomic_DNA"/>
</dbReference>
<evidence type="ECO:0000256" key="5">
    <source>
        <dbReference type="SAM" id="MobiDB-lite"/>
    </source>
</evidence>
<feature type="region of interest" description="Disordered" evidence="5">
    <location>
        <begin position="133"/>
        <end position="158"/>
    </location>
</feature>
<keyword evidence="6" id="KW-0472">Membrane</keyword>
<dbReference type="InterPro" id="IPR007348">
    <property type="entry name" value="CopC_dom"/>
</dbReference>
<gene>
    <name evidence="9" type="ORF">ACFFFR_11200</name>
</gene>
<protein>
    <submittedName>
        <fullName evidence="9">Copper resistance protein CopC</fullName>
    </submittedName>
</protein>
<dbReference type="Pfam" id="PF04234">
    <property type="entry name" value="CopC"/>
    <property type="match status" value="1"/>
</dbReference>
<feature type="signal peptide" evidence="7">
    <location>
        <begin position="1"/>
        <end position="31"/>
    </location>
</feature>
<dbReference type="InterPro" id="IPR014756">
    <property type="entry name" value="Ig_E-set"/>
</dbReference>
<dbReference type="InterPro" id="IPR006311">
    <property type="entry name" value="TAT_signal"/>
</dbReference>
<keyword evidence="6" id="KW-0812">Transmembrane</keyword>
<dbReference type="PANTHER" id="PTHR34820">
    <property type="entry name" value="INNER MEMBRANE PROTEIN YEBZ"/>
    <property type="match status" value="1"/>
</dbReference>
<dbReference type="PROSITE" id="PS51318">
    <property type="entry name" value="TAT"/>
    <property type="match status" value="1"/>
</dbReference>
<dbReference type="InterPro" id="IPR014755">
    <property type="entry name" value="Cu-Rt/internalin_Ig-like"/>
</dbReference>
<comment type="caution">
    <text evidence="9">The sequence shown here is derived from an EMBL/GenBank/DDBJ whole genome shotgun (WGS) entry which is preliminary data.</text>
</comment>